<protein>
    <submittedName>
        <fullName evidence="2">Uncharacterized protein</fullName>
    </submittedName>
</protein>
<evidence type="ECO:0000313" key="2">
    <source>
        <dbReference type="EMBL" id="EHJ59524.1"/>
    </source>
</evidence>
<sequence length="40" mass="4168">MLLQRADSRSEAVCLCGISAMLAGGFGSIRADQRDLVAGK</sequence>
<dbReference type="EMBL" id="AGFM01000056">
    <property type="protein sequence ID" value="EHJ59524.1"/>
    <property type="molecule type" value="Genomic_DNA"/>
</dbReference>
<name>G6EGT2_9SPHN</name>
<evidence type="ECO:0000313" key="3">
    <source>
        <dbReference type="Proteomes" id="UP000004030"/>
    </source>
</evidence>
<gene>
    <name evidence="2" type="ORF">NSU_3552</name>
</gene>
<keyword evidence="1" id="KW-0812">Transmembrane</keyword>
<keyword evidence="1" id="KW-1133">Transmembrane helix</keyword>
<organism evidence="2 3">
    <name type="scientific">Novosphingobium pentaromativorans US6-1</name>
    <dbReference type="NCBI Taxonomy" id="1088721"/>
    <lineage>
        <taxon>Bacteria</taxon>
        <taxon>Pseudomonadati</taxon>
        <taxon>Pseudomonadota</taxon>
        <taxon>Alphaproteobacteria</taxon>
        <taxon>Sphingomonadales</taxon>
        <taxon>Sphingomonadaceae</taxon>
        <taxon>Novosphingobium</taxon>
    </lineage>
</organism>
<evidence type="ECO:0000256" key="1">
    <source>
        <dbReference type="SAM" id="Phobius"/>
    </source>
</evidence>
<dbReference type="AlphaFoldDB" id="G6EGT2"/>
<accession>G6EGT2</accession>
<keyword evidence="3" id="KW-1185">Reference proteome</keyword>
<reference evidence="2 3" key="1">
    <citation type="journal article" date="2012" name="J. Bacteriol.">
        <title>Genome sequence of benzo(a)pyrene-degrading bacterium Novosphingobium pentaromativorans US6-1.</title>
        <authorList>
            <person name="Luo Y.R."/>
            <person name="Kang S.G."/>
            <person name="Kim S.J."/>
            <person name="Kim M.R."/>
            <person name="Li N."/>
            <person name="Lee J.H."/>
            <person name="Kwon K.K."/>
        </authorList>
    </citation>
    <scope>NUCLEOTIDE SEQUENCE [LARGE SCALE GENOMIC DNA]</scope>
    <source>
        <strain evidence="2 3">US6-1</strain>
    </source>
</reference>
<dbReference type="Proteomes" id="UP000004030">
    <property type="component" value="Unassembled WGS sequence"/>
</dbReference>
<feature type="transmembrane region" description="Helical" evidence="1">
    <location>
        <begin position="12"/>
        <end position="31"/>
    </location>
</feature>
<keyword evidence="1" id="KW-0472">Membrane</keyword>
<comment type="caution">
    <text evidence="2">The sequence shown here is derived from an EMBL/GenBank/DDBJ whole genome shotgun (WGS) entry which is preliminary data.</text>
</comment>
<proteinExistence type="predicted"/>